<evidence type="ECO:0000313" key="5">
    <source>
        <dbReference type="Proteomes" id="UP000290218"/>
    </source>
</evidence>
<dbReference type="OrthoDB" id="9778037at2"/>
<accession>A0A4Q1C9J2</accession>
<feature type="compositionally biased region" description="Polar residues" evidence="1">
    <location>
        <begin position="1"/>
        <end position="12"/>
    </location>
</feature>
<dbReference type="Proteomes" id="UP000290218">
    <property type="component" value="Unassembled WGS sequence"/>
</dbReference>
<name>A0A4Q1C9J2_9BACT</name>
<organism evidence="4 5">
    <name type="scientific">Oleiharenicola lentus</name>
    <dbReference type="NCBI Taxonomy" id="2508720"/>
    <lineage>
        <taxon>Bacteria</taxon>
        <taxon>Pseudomonadati</taxon>
        <taxon>Verrucomicrobiota</taxon>
        <taxon>Opitutia</taxon>
        <taxon>Opitutales</taxon>
        <taxon>Opitutaceae</taxon>
        <taxon>Oleiharenicola</taxon>
    </lineage>
</organism>
<keyword evidence="2" id="KW-1133">Transmembrane helix</keyword>
<dbReference type="AlphaFoldDB" id="A0A4Q1C9J2"/>
<evidence type="ECO:0000256" key="2">
    <source>
        <dbReference type="SAM" id="Phobius"/>
    </source>
</evidence>
<dbReference type="EMBL" id="SDHX01000001">
    <property type="protein sequence ID" value="RXK55654.1"/>
    <property type="molecule type" value="Genomic_DNA"/>
</dbReference>
<feature type="domain" description="DUF58" evidence="3">
    <location>
        <begin position="265"/>
        <end position="309"/>
    </location>
</feature>
<dbReference type="PANTHER" id="PTHR34351">
    <property type="entry name" value="SLR1927 PROTEIN-RELATED"/>
    <property type="match status" value="1"/>
</dbReference>
<feature type="region of interest" description="Disordered" evidence="1">
    <location>
        <begin position="375"/>
        <end position="394"/>
    </location>
</feature>
<sequence>MMNSTASINPPTSADWHGPGATGGPRRALTWHRVLWTLVFPKKRHRIALTVPGLFLMALAMGIGTAAYNTASNILFITLSLLLACLLLSGLLSWFNFMDLSWRLRPQGPWRAGHETIVTVEVRNTKRWLPTYSLWFELATQPRRIPEPEPAGRELKMSEILAAAEKHITRGRVHLRERIEAGGEAVLEWVVKPARRGEAVVELASVGSLFPFGFLRKNLGTEAAQPVLVWPAQVEYEWSGSTAAQTGTQGQRTARAGPGDDLLALRKYQLGDSHRLIHWKASARLGQMMVRQFAAESHDGFVLSVDASADLWPRPEQFELLCSLAGTLAEDLFAAGRLKAVGLAGAPWHETRRLRDVEAWLDDLARLEFGARGGGGPALRGKDTLRGGGNPPPNNTHNLITFAPDGARGVAAFINGRKTASA</sequence>
<comment type="caution">
    <text evidence="4">The sequence shown here is derived from an EMBL/GenBank/DDBJ whole genome shotgun (WGS) entry which is preliminary data.</text>
</comment>
<dbReference type="Pfam" id="PF01882">
    <property type="entry name" value="DUF58"/>
    <property type="match status" value="1"/>
</dbReference>
<keyword evidence="5" id="KW-1185">Reference proteome</keyword>
<proteinExistence type="predicted"/>
<evidence type="ECO:0000313" key="4">
    <source>
        <dbReference type="EMBL" id="RXK55654.1"/>
    </source>
</evidence>
<protein>
    <submittedName>
        <fullName evidence="4">DUF58 domain-containing protein</fullName>
    </submittedName>
</protein>
<dbReference type="RefSeq" id="WP_129047019.1">
    <property type="nucleotide sequence ID" value="NZ_SDHX01000001.1"/>
</dbReference>
<feature type="transmembrane region" description="Helical" evidence="2">
    <location>
        <begin position="74"/>
        <end position="95"/>
    </location>
</feature>
<keyword evidence="2" id="KW-0472">Membrane</keyword>
<feature type="transmembrane region" description="Helical" evidence="2">
    <location>
        <begin position="47"/>
        <end position="68"/>
    </location>
</feature>
<feature type="region of interest" description="Disordered" evidence="1">
    <location>
        <begin position="1"/>
        <end position="21"/>
    </location>
</feature>
<evidence type="ECO:0000256" key="1">
    <source>
        <dbReference type="SAM" id="MobiDB-lite"/>
    </source>
</evidence>
<reference evidence="4 5" key="1">
    <citation type="submission" date="2019-01" db="EMBL/GenBank/DDBJ databases">
        <title>Lacunisphaera sp. strain TWA-58.</title>
        <authorList>
            <person name="Chen W.-M."/>
        </authorList>
    </citation>
    <scope>NUCLEOTIDE SEQUENCE [LARGE SCALE GENOMIC DNA]</scope>
    <source>
        <strain evidence="4 5">TWA-58</strain>
    </source>
</reference>
<dbReference type="PANTHER" id="PTHR34351:SF1">
    <property type="entry name" value="SLR1927 PROTEIN"/>
    <property type="match status" value="1"/>
</dbReference>
<dbReference type="InterPro" id="IPR002881">
    <property type="entry name" value="DUF58"/>
</dbReference>
<gene>
    <name evidence="4" type="ORF">ESB00_07130</name>
</gene>
<keyword evidence="2" id="KW-0812">Transmembrane</keyword>
<evidence type="ECO:0000259" key="3">
    <source>
        <dbReference type="Pfam" id="PF01882"/>
    </source>
</evidence>